<reference evidence="2 3" key="1">
    <citation type="journal article" date="2004" name="Nucleic Acids Res.">
        <title>The genome sequence of Bacillus cereus ATCC 10987 reveals metabolic adaptations and a large plasmid related to Bacillus anthracis pXO1.</title>
        <authorList>
            <person name="Rasko D.A."/>
            <person name="Ravel J."/>
            <person name="Okstad O.A."/>
            <person name="Helgason E."/>
            <person name="Cer R.Z."/>
            <person name="Jiang L."/>
            <person name="Shores K.A."/>
            <person name="Fouts D.E."/>
            <person name="Tourasse N.J."/>
            <person name="Angiuoli S.V."/>
            <person name="Kolonay J."/>
            <person name="Nelson W.C."/>
            <person name="Kolsto A.-B."/>
            <person name="Fraser C.M."/>
            <person name="Read T.D."/>
        </authorList>
    </citation>
    <scope>NUCLEOTIDE SEQUENCE [LARGE SCALE GENOMIC DNA]</scope>
    <source>
        <strain evidence="3">ATCC 10987 / NRS 248</strain>
        <plasmid evidence="3">Plasmid pBc10987</plasmid>
    </source>
</reference>
<geneLocation type="plasmid" evidence="2 3">
    <name>pBc10987</name>
</geneLocation>
<keyword evidence="1" id="KW-1133">Transmembrane helix</keyword>
<sequence length="54" mass="6343">MKTKLRCSICSERDFTIKSCLLQDIVNSFLSTKLLVFVLIEWLIFLGDFKQLMI</sequence>
<evidence type="ECO:0000256" key="1">
    <source>
        <dbReference type="SAM" id="Phobius"/>
    </source>
</evidence>
<protein>
    <submittedName>
        <fullName evidence="2">Uncharacterized protein</fullName>
    </submittedName>
</protein>
<dbReference type="AlphaFoldDB" id="Q74NQ0"/>
<accession>Q74NQ0</accession>
<keyword evidence="2" id="KW-0614">Plasmid</keyword>
<feature type="transmembrane region" description="Helical" evidence="1">
    <location>
        <begin position="21"/>
        <end position="45"/>
    </location>
</feature>
<organism evidence="2 3">
    <name type="scientific">Bacillus cereus (strain ATCC 10987 / NRS 248)</name>
    <dbReference type="NCBI Taxonomy" id="222523"/>
    <lineage>
        <taxon>Bacteria</taxon>
        <taxon>Bacillati</taxon>
        <taxon>Bacillota</taxon>
        <taxon>Bacilli</taxon>
        <taxon>Bacillales</taxon>
        <taxon>Bacillaceae</taxon>
        <taxon>Bacillus</taxon>
        <taxon>Bacillus cereus group</taxon>
    </lineage>
</organism>
<evidence type="ECO:0000313" key="2">
    <source>
        <dbReference type="EMBL" id="AAS45090.1"/>
    </source>
</evidence>
<dbReference type="Proteomes" id="UP000002527">
    <property type="component" value="Plasmid pBc10987"/>
</dbReference>
<proteinExistence type="predicted"/>
<evidence type="ECO:0000313" key="3">
    <source>
        <dbReference type="Proteomes" id="UP000002527"/>
    </source>
</evidence>
<gene>
    <name evidence="2" type="ordered locus">BCE_A0194</name>
</gene>
<keyword evidence="1" id="KW-0812">Transmembrane</keyword>
<dbReference type="EMBL" id="AE017195">
    <property type="protein sequence ID" value="AAS45090.1"/>
    <property type="molecule type" value="Genomic_DNA"/>
</dbReference>
<dbReference type="HOGENOM" id="CLU_3040084_0_0_9"/>
<dbReference type="KEGG" id="bca:BCE_A0194"/>
<name>Q74NQ0_BACC1</name>
<keyword evidence="1" id="KW-0472">Membrane</keyword>